<dbReference type="PRINTS" id="PR00633">
    <property type="entry name" value="RCCNDNSATION"/>
</dbReference>
<feature type="repeat" description="RCC1" evidence="3">
    <location>
        <begin position="252"/>
        <end position="320"/>
    </location>
</feature>
<name>A0A5K3FCA4_MESCO</name>
<feature type="repeat" description="RCC1" evidence="3">
    <location>
        <begin position="189"/>
        <end position="251"/>
    </location>
</feature>
<dbReference type="PANTHER" id="PTHR45982:SF1">
    <property type="entry name" value="REGULATOR OF CHROMOSOME CONDENSATION"/>
    <property type="match status" value="1"/>
</dbReference>
<dbReference type="Gene3D" id="2.130.10.30">
    <property type="entry name" value="Regulator of chromosome condensation 1/beta-lactamase-inhibitor protein II"/>
    <property type="match status" value="2"/>
</dbReference>
<dbReference type="WBParaSite" id="MCU_006697-RB">
    <property type="protein sequence ID" value="MCU_006697-RB"/>
    <property type="gene ID" value="MCU_006697"/>
</dbReference>
<dbReference type="GO" id="GO:0005085">
    <property type="term" value="F:guanyl-nucleotide exchange factor activity"/>
    <property type="evidence" value="ECO:0007669"/>
    <property type="project" value="TreeGrafter"/>
</dbReference>
<dbReference type="GO" id="GO:0005737">
    <property type="term" value="C:cytoplasm"/>
    <property type="evidence" value="ECO:0007669"/>
    <property type="project" value="TreeGrafter"/>
</dbReference>
<evidence type="ECO:0000313" key="5">
    <source>
        <dbReference type="WBParaSite" id="MCU_006697-RB"/>
    </source>
</evidence>
<dbReference type="SUPFAM" id="SSF50985">
    <property type="entry name" value="RCC1/BLIP-II"/>
    <property type="match status" value="2"/>
</dbReference>
<feature type="repeat" description="RCC1" evidence="3">
    <location>
        <begin position="1"/>
        <end position="48"/>
    </location>
</feature>
<dbReference type="PROSITE" id="PS50012">
    <property type="entry name" value="RCC1_3"/>
    <property type="match status" value="4"/>
</dbReference>
<evidence type="ECO:0000256" key="1">
    <source>
        <dbReference type="ARBA" id="ARBA00022658"/>
    </source>
</evidence>
<sequence>MFSWGSNSHGQLGIGSTIDKHMPSEVPFVQTPSFISGGGTFSIFAEGRTIWIAGQLKPKELATQRATFQVLGEIEEGISALACGWDFILVLSQSGKLYFGGHNTPGFLLKDMPITKWLDGLASVTNVPPIQHIAAGLCHAVVISDIGSILQWTGNQLRDVDLALGNQTSERVIGCAAGACHAIVWTDAGNVGVWGDVRFGQGGISPCLLSDEKGRSGRTDQIQWIRNEFFDNDRIIDIQSGWSHILALTESGKVFSWGRNDFGQLGRQSPIGQMSNNGRLGASWPVSGLTFDATPRPIPLPSKIVAISAGSEHCLALDSAGGVWAWGWNEHGMCGTSGNCSVALSDEELSEPLTPSHPGWCIREPRPVQLVGKATCIAAGYGHSMALTNTQPSQ</sequence>
<dbReference type="Pfam" id="PF25390">
    <property type="entry name" value="WD40_RLD"/>
    <property type="match status" value="1"/>
</dbReference>
<feature type="domain" description="RCC1-like" evidence="4">
    <location>
        <begin position="1"/>
        <end position="386"/>
    </location>
</feature>
<keyword evidence="1" id="KW-0344">Guanine-nucleotide releasing factor</keyword>
<accession>A0A5K3FCA4</accession>
<organism evidence="5">
    <name type="scientific">Mesocestoides corti</name>
    <name type="common">Flatworm</name>
    <dbReference type="NCBI Taxonomy" id="53468"/>
    <lineage>
        <taxon>Eukaryota</taxon>
        <taxon>Metazoa</taxon>
        <taxon>Spiralia</taxon>
        <taxon>Lophotrochozoa</taxon>
        <taxon>Platyhelminthes</taxon>
        <taxon>Cestoda</taxon>
        <taxon>Eucestoda</taxon>
        <taxon>Cyclophyllidea</taxon>
        <taxon>Mesocestoididae</taxon>
        <taxon>Mesocestoides</taxon>
    </lineage>
</organism>
<protein>
    <submittedName>
        <fullName evidence="5">Secretion-regulating guanine nucleotide exchange factor</fullName>
    </submittedName>
</protein>
<feature type="repeat" description="RCC1" evidence="3">
    <location>
        <begin position="321"/>
        <end position="390"/>
    </location>
</feature>
<reference evidence="5" key="1">
    <citation type="submission" date="2019-11" db="UniProtKB">
        <authorList>
            <consortium name="WormBaseParasite"/>
        </authorList>
    </citation>
    <scope>IDENTIFICATION</scope>
</reference>
<evidence type="ECO:0000256" key="3">
    <source>
        <dbReference type="PROSITE-ProRule" id="PRU00235"/>
    </source>
</evidence>
<evidence type="ECO:0000259" key="4">
    <source>
        <dbReference type="Pfam" id="PF25390"/>
    </source>
</evidence>
<evidence type="ECO:0000256" key="2">
    <source>
        <dbReference type="ARBA" id="ARBA00022737"/>
    </source>
</evidence>
<keyword evidence="2" id="KW-0677">Repeat</keyword>
<dbReference type="AlphaFoldDB" id="A0A5K3FCA4"/>
<dbReference type="InterPro" id="IPR058923">
    <property type="entry name" value="RCC1-like_dom"/>
</dbReference>
<dbReference type="InterPro" id="IPR051553">
    <property type="entry name" value="Ran_GTPase-activating"/>
</dbReference>
<dbReference type="InterPro" id="IPR000408">
    <property type="entry name" value="Reg_chr_condens"/>
</dbReference>
<dbReference type="PANTHER" id="PTHR45982">
    <property type="entry name" value="REGULATOR OF CHROMOSOME CONDENSATION"/>
    <property type="match status" value="1"/>
</dbReference>
<proteinExistence type="predicted"/>
<dbReference type="InterPro" id="IPR009091">
    <property type="entry name" value="RCC1/BLIP-II"/>
</dbReference>